<evidence type="ECO:0000256" key="2">
    <source>
        <dbReference type="ARBA" id="ARBA00006434"/>
    </source>
</evidence>
<evidence type="ECO:0000313" key="8">
    <source>
        <dbReference type="EMBL" id="SDX12109.1"/>
    </source>
</evidence>
<protein>
    <submittedName>
        <fullName evidence="8">Solute:Na+ symporter, SSS family</fullName>
    </submittedName>
</protein>
<feature type="transmembrane region" description="Helical" evidence="7">
    <location>
        <begin position="543"/>
        <end position="562"/>
    </location>
</feature>
<evidence type="ECO:0000256" key="3">
    <source>
        <dbReference type="ARBA" id="ARBA00022692"/>
    </source>
</evidence>
<name>A0A8X8IG89_9BACT</name>
<feature type="transmembrane region" description="Helical" evidence="7">
    <location>
        <begin position="159"/>
        <end position="178"/>
    </location>
</feature>
<dbReference type="NCBIfam" id="TIGR00813">
    <property type="entry name" value="sss"/>
    <property type="match status" value="1"/>
</dbReference>
<accession>A0A8X8IG89</accession>
<keyword evidence="5 7" id="KW-0472">Membrane</keyword>
<dbReference type="InterPro" id="IPR038377">
    <property type="entry name" value="Na/Glc_symporter_sf"/>
</dbReference>
<organism evidence="8 9">
    <name type="scientific">Hydrobacter penzbergensis</name>
    <dbReference type="NCBI Taxonomy" id="1235997"/>
    <lineage>
        <taxon>Bacteria</taxon>
        <taxon>Pseudomonadati</taxon>
        <taxon>Bacteroidota</taxon>
        <taxon>Chitinophagia</taxon>
        <taxon>Chitinophagales</taxon>
        <taxon>Chitinophagaceae</taxon>
        <taxon>Hydrobacter</taxon>
    </lineage>
</organism>
<gene>
    <name evidence="8" type="ORF">SAMN05444410_10999</name>
</gene>
<dbReference type="RefSeq" id="WP_092724164.1">
    <property type="nucleotide sequence ID" value="NZ_FNNO01000009.1"/>
</dbReference>
<comment type="similarity">
    <text evidence="2 6">Belongs to the sodium:solute symporter (SSF) (TC 2.A.21) family.</text>
</comment>
<evidence type="ECO:0000256" key="5">
    <source>
        <dbReference type="ARBA" id="ARBA00023136"/>
    </source>
</evidence>
<dbReference type="AlphaFoldDB" id="A0A8X8IG89"/>
<feature type="transmembrane region" description="Helical" evidence="7">
    <location>
        <begin position="499"/>
        <end position="522"/>
    </location>
</feature>
<feature type="transmembrane region" description="Helical" evidence="7">
    <location>
        <begin position="431"/>
        <end position="449"/>
    </location>
</feature>
<evidence type="ECO:0000256" key="1">
    <source>
        <dbReference type="ARBA" id="ARBA00004141"/>
    </source>
</evidence>
<keyword evidence="4 7" id="KW-1133">Transmembrane helix</keyword>
<dbReference type="Gene3D" id="1.20.1730.10">
    <property type="entry name" value="Sodium/glucose cotransporter"/>
    <property type="match status" value="1"/>
</dbReference>
<comment type="caution">
    <text evidence="8">The sequence shown here is derived from an EMBL/GenBank/DDBJ whole genome shotgun (WGS) entry which is preliminary data.</text>
</comment>
<feature type="transmembrane region" description="Helical" evidence="7">
    <location>
        <begin position="12"/>
        <end position="28"/>
    </location>
</feature>
<feature type="transmembrane region" description="Helical" evidence="7">
    <location>
        <begin position="392"/>
        <end position="411"/>
    </location>
</feature>
<keyword evidence="3 7" id="KW-0812">Transmembrane</keyword>
<evidence type="ECO:0000256" key="7">
    <source>
        <dbReference type="SAM" id="Phobius"/>
    </source>
</evidence>
<dbReference type="GO" id="GO:0005886">
    <property type="term" value="C:plasma membrane"/>
    <property type="evidence" value="ECO:0007669"/>
    <property type="project" value="TreeGrafter"/>
</dbReference>
<evidence type="ECO:0000256" key="6">
    <source>
        <dbReference type="RuleBase" id="RU362091"/>
    </source>
</evidence>
<sequence length="563" mass="61460">MNHQLEFRDGLIFVIYFIVVASYGYWVYRRKKKATTDTKDFFLAEGSLTWWAIGASLIASNISAEQFIGMSGDGFFAGIAVAAYEWIAALALIIIAVWFMPIYLKNKIYTMPQFLTTRYNGTVALIMAVFWLFLYVFVNLTSILYLGALAINGLLGGEYLHVVMIALALFAVIITLGGMKVIGYTDVIQVAVLIIGGLATTYMALTLVSEKFGLGKDALAGFKMLMKDAPDHFHMIFKKPAPGAPQLDVSKYLILPGVTMYFAGQWIVNLNYWGCNQYITQRALGANLQTARTGILFAGLLKLMMPVIVMLPGIAAYVLYKNGHLPQLANGSKDGAYSAVLGFLPNGLKGLSIAALTAAIVASLAGKANSISTIFTLDVYKKYLNKEAGEAKLVWVGRATIIIAMVVGILFTWSDLLGIGGEGGFTFIQKYTGFISPGIFAMFILGMFWKRTSGAAAIVGILVGFLASVFFNNHMAISMFGTETWFYTAFPNGKGGYEIPFLVCMGLSFLFTVISMVLVSLAGPAVNPKAFVFEKGMFRVKPATVVMIVITLLLLSALYVRFW</sequence>
<proteinExistence type="inferred from homology"/>
<dbReference type="Pfam" id="PF00474">
    <property type="entry name" value="SSF"/>
    <property type="match status" value="1"/>
</dbReference>
<feature type="transmembrane region" description="Helical" evidence="7">
    <location>
        <begin position="74"/>
        <end position="100"/>
    </location>
</feature>
<dbReference type="Proteomes" id="UP000198711">
    <property type="component" value="Unassembled WGS sequence"/>
</dbReference>
<feature type="transmembrane region" description="Helical" evidence="7">
    <location>
        <begin position="294"/>
        <end position="320"/>
    </location>
</feature>
<dbReference type="PANTHER" id="PTHR11819">
    <property type="entry name" value="SOLUTE CARRIER FAMILY 5"/>
    <property type="match status" value="1"/>
</dbReference>
<feature type="transmembrane region" description="Helical" evidence="7">
    <location>
        <begin position="121"/>
        <end position="147"/>
    </location>
</feature>
<dbReference type="PANTHER" id="PTHR11819:SF195">
    <property type="entry name" value="SODIUM_GLUCOSE COTRANSPORTER 4"/>
    <property type="match status" value="1"/>
</dbReference>
<feature type="transmembrane region" description="Helical" evidence="7">
    <location>
        <begin position="252"/>
        <end position="273"/>
    </location>
</feature>
<dbReference type="PROSITE" id="PS50283">
    <property type="entry name" value="NA_SOLUT_SYMP_3"/>
    <property type="match status" value="1"/>
</dbReference>
<evidence type="ECO:0000256" key="4">
    <source>
        <dbReference type="ARBA" id="ARBA00022989"/>
    </source>
</evidence>
<dbReference type="EMBL" id="FNNO01000009">
    <property type="protein sequence ID" value="SDX12109.1"/>
    <property type="molecule type" value="Genomic_DNA"/>
</dbReference>
<feature type="transmembrane region" description="Helical" evidence="7">
    <location>
        <begin position="353"/>
        <end position="380"/>
    </location>
</feature>
<keyword evidence="9" id="KW-1185">Reference proteome</keyword>
<feature type="transmembrane region" description="Helical" evidence="7">
    <location>
        <begin position="456"/>
        <end position="479"/>
    </location>
</feature>
<feature type="transmembrane region" description="Helical" evidence="7">
    <location>
        <begin position="190"/>
        <end position="209"/>
    </location>
</feature>
<dbReference type="InterPro" id="IPR001734">
    <property type="entry name" value="Na/solute_symporter"/>
</dbReference>
<dbReference type="GO" id="GO:0005412">
    <property type="term" value="F:D-glucose:sodium symporter activity"/>
    <property type="evidence" value="ECO:0007669"/>
    <property type="project" value="TreeGrafter"/>
</dbReference>
<feature type="transmembrane region" description="Helical" evidence="7">
    <location>
        <begin position="40"/>
        <end position="62"/>
    </location>
</feature>
<reference evidence="8 9" key="1">
    <citation type="submission" date="2016-10" db="EMBL/GenBank/DDBJ databases">
        <authorList>
            <person name="Varghese N."/>
            <person name="Submissions S."/>
        </authorList>
    </citation>
    <scope>NUCLEOTIDE SEQUENCE [LARGE SCALE GENOMIC DNA]</scope>
    <source>
        <strain evidence="8 9">DSM 25353</strain>
    </source>
</reference>
<comment type="subcellular location">
    <subcellularLocation>
        <location evidence="1">Membrane</location>
        <topology evidence="1">Multi-pass membrane protein</topology>
    </subcellularLocation>
</comment>
<evidence type="ECO:0000313" key="9">
    <source>
        <dbReference type="Proteomes" id="UP000198711"/>
    </source>
</evidence>